<dbReference type="AlphaFoldDB" id="S9V1G9"/>
<protein>
    <submittedName>
        <fullName evidence="2">LigA</fullName>
    </submittedName>
</protein>
<dbReference type="Proteomes" id="UP000015354">
    <property type="component" value="Unassembled WGS sequence"/>
</dbReference>
<feature type="region of interest" description="Disordered" evidence="1">
    <location>
        <begin position="144"/>
        <end position="227"/>
    </location>
</feature>
<accession>S9V1G9</accession>
<feature type="region of interest" description="Disordered" evidence="1">
    <location>
        <begin position="88"/>
        <end position="131"/>
    </location>
</feature>
<feature type="region of interest" description="Disordered" evidence="1">
    <location>
        <begin position="252"/>
        <end position="310"/>
    </location>
</feature>
<feature type="compositionally biased region" description="Basic residues" evidence="1">
    <location>
        <begin position="465"/>
        <end position="477"/>
    </location>
</feature>
<feature type="compositionally biased region" description="Basic and acidic residues" evidence="1">
    <location>
        <begin position="270"/>
        <end position="284"/>
    </location>
</feature>
<organism evidence="2 3">
    <name type="scientific">Strigomonas culicis</name>
    <dbReference type="NCBI Taxonomy" id="28005"/>
    <lineage>
        <taxon>Eukaryota</taxon>
        <taxon>Discoba</taxon>
        <taxon>Euglenozoa</taxon>
        <taxon>Kinetoplastea</taxon>
        <taxon>Metakinetoplastina</taxon>
        <taxon>Trypanosomatida</taxon>
        <taxon>Trypanosomatidae</taxon>
        <taxon>Strigomonadinae</taxon>
        <taxon>Strigomonas</taxon>
    </lineage>
</organism>
<feature type="region of interest" description="Disordered" evidence="1">
    <location>
        <begin position="352"/>
        <end position="483"/>
    </location>
</feature>
<evidence type="ECO:0000256" key="1">
    <source>
        <dbReference type="SAM" id="MobiDB-lite"/>
    </source>
</evidence>
<keyword evidence="3" id="KW-1185">Reference proteome</keyword>
<reference evidence="2 3" key="1">
    <citation type="journal article" date="2013" name="PLoS ONE">
        <title>Predicting the Proteins of Angomonas deanei, Strigomonas culicis and Their Respective Endosymbionts Reveals New Aspects of the Trypanosomatidae Family.</title>
        <authorList>
            <person name="Motta M.C."/>
            <person name="Martins A.C."/>
            <person name="de Souza S.S."/>
            <person name="Catta-Preta C.M."/>
            <person name="Silva R."/>
            <person name="Klein C.C."/>
            <person name="de Almeida L.G."/>
            <person name="de Lima Cunha O."/>
            <person name="Ciapina L.P."/>
            <person name="Brocchi M."/>
            <person name="Colabardini A.C."/>
            <person name="de Araujo Lima B."/>
            <person name="Machado C.R."/>
            <person name="de Almeida Soares C.M."/>
            <person name="Probst C.M."/>
            <person name="de Menezes C.B."/>
            <person name="Thompson C.E."/>
            <person name="Bartholomeu D.C."/>
            <person name="Gradia D.F."/>
            <person name="Pavoni D.P."/>
            <person name="Grisard E.C."/>
            <person name="Fantinatti-Garboggini F."/>
            <person name="Marchini F.K."/>
            <person name="Rodrigues-Luiz G.F."/>
            <person name="Wagner G."/>
            <person name="Goldman G.H."/>
            <person name="Fietto J.L."/>
            <person name="Elias M.C."/>
            <person name="Goldman M.H."/>
            <person name="Sagot M.F."/>
            <person name="Pereira M."/>
            <person name="Stoco P.H."/>
            <person name="de Mendonca-Neto R.P."/>
            <person name="Teixeira S.M."/>
            <person name="Maciel T.E."/>
            <person name="de Oliveira Mendes T.A."/>
            <person name="Urmenyi T.P."/>
            <person name="de Souza W."/>
            <person name="Schenkman S."/>
            <person name="de Vasconcelos A.T."/>
        </authorList>
    </citation>
    <scope>NUCLEOTIDE SEQUENCE [LARGE SCALE GENOMIC DNA]</scope>
</reference>
<feature type="compositionally biased region" description="Low complexity" evidence="1">
    <location>
        <begin position="209"/>
        <end position="221"/>
    </location>
</feature>
<feature type="compositionally biased region" description="Low complexity" evidence="1">
    <location>
        <begin position="411"/>
        <end position="420"/>
    </location>
</feature>
<feature type="compositionally biased region" description="Low complexity" evidence="1">
    <location>
        <begin position="1"/>
        <end position="12"/>
    </location>
</feature>
<evidence type="ECO:0000313" key="2">
    <source>
        <dbReference type="EMBL" id="EPY16615.1"/>
    </source>
</evidence>
<feature type="region of interest" description="Disordered" evidence="1">
    <location>
        <begin position="1"/>
        <end position="70"/>
    </location>
</feature>
<comment type="caution">
    <text evidence="2">The sequence shown here is derived from an EMBL/GenBank/DDBJ whole genome shotgun (WGS) entry which is preliminary data.</text>
</comment>
<sequence length="483" mass="50209">MFSSSSTLSPDTSDVRRRQRSRPTAASEPPTAAAAPSADRSDDGPAWWQQRPAPTSPRSPDEPPAVLRRRVFTSADIDALVRRQYLLHGSDSPSPSSDRVAVGLPPPGGSSSGSSSDADTGARSPGGGAAARLLLSPLRAVASADTSYGDGHAPSPDMQLSALAEELARPHRSEADARAPSLAPPPPPRGPWFARTPSPHSPDRDEAAARAATRTATPAAAAGGGGGAVTVPHSGAVAVRYGVVAAARRRHGPLHVRDGGHSGGGARGGRRLDPAERPWPREGRAAAGGGGGAEPHGDHRSTSAGGSSLRPPPCGAACCRGACASPPSWARTAPRRRAGCCWSRLARVWRTAGGAGTPRATTGGRCGGGARIGGRPAPRRSTGRCTARRPWTPTRITARRRGSPPAGGGRAAPAPSSARGRALRQCWRRATETAVPPRRRQPRCAGERRRATRRTPGRWCTPPRGARRWPRPRRWPRRGAAGC</sequence>
<name>S9V1G9_9TRYP</name>
<proteinExistence type="predicted"/>
<feature type="compositionally biased region" description="Basic and acidic residues" evidence="1">
    <location>
        <begin position="166"/>
        <end position="177"/>
    </location>
</feature>
<feature type="compositionally biased region" description="Low complexity" evidence="1">
    <location>
        <begin position="22"/>
        <end position="38"/>
    </location>
</feature>
<evidence type="ECO:0000313" key="3">
    <source>
        <dbReference type="Proteomes" id="UP000015354"/>
    </source>
</evidence>
<gene>
    <name evidence="2" type="ORF">STCU_11108</name>
</gene>
<dbReference type="EMBL" id="ATMH01010996">
    <property type="protein sequence ID" value="EPY16615.1"/>
    <property type="molecule type" value="Genomic_DNA"/>
</dbReference>